<keyword evidence="1" id="KW-1133">Transmembrane helix</keyword>
<evidence type="ECO:0000259" key="2">
    <source>
        <dbReference type="Pfam" id="PF00583"/>
    </source>
</evidence>
<dbReference type="GO" id="GO:0016747">
    <property type="term" value="F:acyltransferase activity, transferring groups other than amino-acyl groups"/>
    <property type="evidence" value="ECO:0007669"/>
    <property type="project" value="InterPro"/>
</dbReference>
<dbReference type="InterPro" id="IPR000182">
    <property type="entry name" value="GNAT_dom"/>
</dbReference>
<dbReference type="SUPFAM" id="SSF55729">
    <property type="entry name" value="Acyl-CoA N-acyltransferases (Nat)"/>
    <property type="match status" value="1"/>
</dbReference>
<accession>A0A2A9P451</accession>
<organism evidence="3 4">
    <name type="scientific">Ophiocordyceps unilateralis</name>
    <name type="common">Zombie-ant fungus</name>
    <name type="synonym">Torrubia unilateralis</name>
    <dbReference type="NCBI Taxonomy" id="268505"/>
    <lineage>
        <taxon>Eukaryota</taxon>
        <taxon>Fungi</taxon>
        <taxon>Dikarya</taxon>
        <taxon>Ascomycota</taxon>
        <taxon>Pezizomycotina</taxon>
        <taxon>Sordariomycetes</taxon>
        <taxon>Hypocreomycetidae</taxon>
        <taxon>Hypocreales</taxon>
        <taxon>Ophiocordycipitaceae</taxon>
        <taxon>Ophiocordyceps</taxon>
    </lineage>
</organism>
<evidence type="ECO:0000256" key="1">
    <source>
        <dbReference type="SAM" id="Phobius"/>
    </source>
</evidence>
<sequence length="326" mass="34926">MEPAVRQLDLSKCGPGLVVDRVGVAPGLRSSTAFFTFLRANLVLTPSALSSNSSSPHAEPVSPQPWCPPSPSLAPILAPTGDIPPISLDALTTESDRDEGLSLVARSVAQMDLRAARALAFHPLSLALLVAVWAVVLRLAFTPGASPGRTVLLSAALAAAYLSVIRLYTRGYGPLARTIDRHWLQPDGDHVVVVGARRGHSLVGALVLRLECKGALVSSSLRRRNRNRSTSLRGGKGVIRAWTTRADHRGRGIGRDLLAAAVRITKDRCGKDAQLGFAKDHANSAVLLPGRFAAPFRRAEMQAARALEAAEEEWELSRKKKKVANF</sequence>
<proteinExistence type="predicted"/>
<dbReference type="Gene3D" id="3.40.630.30">
    <property type="match status" value="1"/>
</dbReference>
<comment type="caution">
    <text evidence="3">The sequence shown here is derived from an EMBL/GenBank/DDBJ whole genome shotgun (WGS) entry which is preliminary data.</text>
</comment>
<reference evidence="3 4" key="2">
    <citation type="journal article" date="2017" name="Sci. Rep.">
        <title>Ant-infecting Ophiocordyceps genomes reveal a high diversity of potential behavioral manipulation genes and a possible major role for enterotoxins.</title>
        <authorList>
            <person name="de Bekker C."/>
            <person name="Ohm R.A."/>
            <person name="Evans H.C."/>
            <person name="Brachmann A."/>
            <person name="Hughes D.P."/>
        </authorList>
    </citation>
    <scope>NUCLEOTIDE SEQUENCE [LARGE SCALE GENOMIC DNA]</scope>
    <source>
        <strain evidence="3 4">SC16a</strain>
    </source>
</reference>
<feature type="transmembrane region" description="Helical" evidence="1">
    <location>
        <begin position="151"/>
        <end position="169"/>
    </location>
</feature>
<name>A0A2A9P451_OPHUN</name>
<gene>
    <name evidence="3" type="ORF">XA68_17895</name>
</gene>
<dbReference type="EMBL" id="LAZP02000820">
    <property type="protein sequence ID" value="PFH55653.1"/>
    <property type="molecule type" value="Genomic_DNA"/>
</dbReference>
<dbReference type="OrthoDB" id="5343688at2759"/>
<evidence type="ECO:0000313" key="3">
    <source>
        <dbReference type="EMBL" id="PFH55653.1"/>
    </source>
</evidence>
<dbReference type="Pfam" id="PF00583">
    <property type="entry name" value="Acetyltransf_1"/>
    <property type="match status" value="1"/>
</dbReference>
<protein>
    <recommendedName>
        <fullName evidence="2">N-acetyltransferase domain-containing protein</fullName>
    </recommendedName>
</protein>
<reference evidence="3 4" key="1">
    <citation type="journal article" date="2015" name="BMC Genomics">
        <title>Gene expression during zombie ant biting behavior reflects the complexity underlying fungal parasitic behavioral manipulation.</title>
        <authorList>
            <person name="de Bekker C."/>
            <person name="Ohm R.A."/>
            <person name="Loreto R.G."/>
            <person name="Sebastian A."/>
            <person name="Albert I."/>
            <person name="Merrow M."/>
            <person name="Brachmann A."/>
            <person name="Hughes D.P."/>
        </authorList>
    </citation>
    <scope>NUCLEOTIDE SEQUENCE [LARGE SCALE GENOMIC DNA]</scope>
    <source>
        <strain evidence="3 4">SC16a</strain>
    </source>
</reference>
<dbReference type="AlphaFoldDB" id="A0A2A9P451"/>
<keyword evidence="4" id="KW-1185">Reference proteome</keyword>
<evidence type="ECO:0000313" key="4">
    <source>
        <dbReference type="Proteomes" id="UP000037136"/>
    </source>
</evidence>
<dbReference type="InterPro" id="IPR016181">
    <property type="entry name" value="Acyl_CoA_acyltransferase"/>
</dbReference>
<keyword evidence="1" id="KW-0812">Transmembrane</keyword>
<keyword evidence="1" id="KW-0472">Membrane</keyword>
<dbReference type="Proteomes" id="UP000037136">
    <property type="component" value="Unassembled WGS sequence"/>
</dbReference>
<feature type="transmembrane region" description="Helical" evidence="1">
    <location>
        <begin position="119"/>
        <end position="139"/>
    </location>
</feature>
<feature type="domain" description="N-acetyltransferase" evidence="2">
    <location>
        <begin position="177"/>
        <end position="276"/>
    </location>
</feature>